<evidence type="ECO:0000256" key="4">
    <source>
        <dbReference type="PIRSR" id="PIRSR000097-1"/>
    </source>
</evidence>
<organism evidence="8 9">
    <name type="scientific">Paracoccus chinensis</name>
    <dbReference type="NCBI Taxonomy" id="525640"/>
    <lineage>
        <taxon>Bacteria</taxon>
        <taxon>Pseudomonadati</taxon>
        <taxon>Pseudomonadota</taxon>
        <taxon>Alphaproteobacteria</taxon>
        <taxon>Rhodobacterales</taxon>
        <taxon>Paracoccaceae</taxon>
        <taxon>Paracoccus</taxon>
    </lineage>
</organism>
<dbReference type="Proteomes" id="UP000199555">
    <property type="component" value="Unassembled WGS sequence"/>
</dbReference>
<keyword evidence="2" id="KW-0521">NADP</keyword>
<dbReference type="InterPro" id="IPR020471">
    <property type="entry name" value="AKR"/>
</dbReference>
<dbReference type="Gene3D" id="3.20.20.100">
    <property type="entry name" value="NADP-dependent oxidoreductase domain"/>
    <property type="match status" value="1"/>
</dbReference>
<name>A0A1G9G4D9_9RHOB</name>
<dbReference type="InterPro" id="IPR036812">
    <property type="entry name" value="NAD(P)_OxRdtase_dom_sf"/>
</dbReference>
<evidence type="ECO:0000256" key="6">
    <source>
        <dbReference type="PIRSR" id="PIRSR000097-3"/>
    </source>
</evidence>
<dbReference type="SUPFAM" id="SSF51430">
    <property type="entry name" value="NAD(P)-linked oxidoreductase"/>
    <property type="match status" value="1"/>
</dbReference>
<dbReference type="InterPro" id="IPR023210">
    <property type="entry name" value="NADP_OxRdtase_dom"/>
</dbReference>
<comment type="similarity">
    <text evidence="1">Belongs to the aldo/keto reductase family.</text>
</comment>
<accession>A0A1G9G4D9</accession>
<dbReference type="PIRSF" id="PIRSF000097">
    <property type="entry name" value="AKR"/>
    <property type="match status" value="1"/>
</dbReference>
<keyword evidence="3" id="KW-0560">Oxidoreductase</keyword>
<evidence type="ECO:0000313" key="9">
    <source>
        <dbReference type="Proteomes" id="UP000199555"/>
    </source>
</evidence>
<dbReference type="InterPro" id="IPR018170">
    <property type="entry name" value="Aldo/ket_reductase_CS"/>
</dbReference>
<dbReference type="OrthoDB" id="9768793at2"/>
<feature type="domain" description="NADP-dependent oxidoreductase" evidence="7">
    <location>
        <begin position="13"/>
        <end position="255"/>
    </location>
</feature>
<evidence type="ECO:0000256" key="2">
    <source>
        <dbReference type="ARBA" id="ARBA00022857"/>
    </source>
</evidence>
<dbReference type="GO" id="GO:1990002">
    <property type="term" value="F:methylglyoxal reductase (NADPH) (acetol producing) activity"/>
    <property type="evidence" value="ECO:0007669"/>
    <property type="project" value="TreeGrafter"/>
</dbReference>
<evidence type="ECO:0000256" key="1">
    <source>
        <dbReference type="ARBA" id="ARBA00007905"/>
    </source>
</evidence>
<dbReference type="AlphaFoldDB" id="A0A1G9G4D9"/>
<evidence type="ECO:0000313" key="8">
    <source>
        <dbReference type="EMBL" id="SDK95173.1"/>
    </source>
</evidence>
<feature type="binding site" evidence="5">
    <location>
        <position position="104"/>
    </location>
    <ligand>
        <name>substrate</name>
    </ligand>
</feature>
<keyword evidence="9" id="KW-1185">Reference proteome</keyword>
<reference evidence="9" key="1">
    <citation type="submission" date="2016-10" db="EMBL/GenBank/DDBJ databases">
        <authorList>
            <person name="Varghese N."/>
            <person name="Submissions S."/>
        </authorList>
    </citation>
    <scope>NUCLEOTIDE SEQUENCE [LARGE SCALE GENOMIC DNA]</scope>
    <source>
        <strain evidence="9">CGMCC 1.7655</strain>
    </source>
</reference>
<protein>
    <submittedName>
        <fullName evidence="8">Aldo/keto reductase</fullName>
    </submittedName>
</protein>
<proteinExistence type="inferred from homology"/>
<evidence type="ECO:0000256" key="3">
    <source>
        <dbReference type="ARBA" id="ARBA00023002"/>
    </source>
</evidence>
<evidence type="ECO:0000259" key="7">
    <source>
        <dbReference type="Pfam" id="PF00248"/>
    </source>
</evidence>
<dbReference type="PANTHER" id="PTHR43827:SF3">
    <property type="entry name" value="NADP-DEPENDENT OXIDOREDUCTASE DOMAIN-CONTAINING PROTEIN"/>
    <property type="match status" value="1"/>
</dbReference>
<feature type="active site" description="Proton donor" evidence="4">
    <location>
        <position position="46"/>
    </location>
</feature>
<gene>
    <name evidence="8" type="ORF">SAMN04487971_104202</name>
</gene>
<dbReference type="PROSITE" id="PS00798">
    <property type="entry name" value="ALDOKETO_REDUCTASE_1"/>
    <property type="match status" value="1"/>
</dbReference>
<dbReference type="STRING" id="525640.SAMN04487971_104202"/>
<feature type="site" description="Lowers pKa of active site Tyr" evidence="6">
    <location>
        <position position="71"/>
    </location>
</feature>
<dbReference type="GO" id="GO:0051596">
    <property type="term" value="P:methylglyoxal catabolic process"/>
    <property type="evidence" value="ECO:0007669"/>
    <property type="project" value="TreeGrafter"/>
</dbReference>
<dbReference type="RefSeq" id="WP_090754015.1">
    <property type="nucleotide sequence ID" value="NZ_FNGE01000004.1"/>
</dbReference>
<dbReference type="PRINTS" id="PR00069">
    <property type="entry name" value="ALDKETRDTASE"/>
</dbReference>
<evidence type="ECO:0000256" key="5">
    <source>
        <dbReference type="PIRSR" id="PIRSR000097-2"/>
    </source>
</evidence>
<dbReference type="EMBL" id="FNGE01000004">
    <property type="protein sequence ID" value="SDK95173.1"/>
    <property type="molecule type" value="Genomic_DNA"/>
</dbReference>
<dbReference type="Pfam" id="PF00248">
    <property type="entry name" value="Aldo_ket_red"/>
    <property type="match status" value="1"/>
</dbReference>
<dbReference type="PANTHER" id="PTHR43827">
    <property type="entry name" value="2,5-DIKETO-D-GLUCONIC ACID REDUCTASE"/>
    <property type="match status" value="1"/>
</dbReference>
<sequence>MLKTIRGDTVPALGLGTYQLTGASGQAAIRDGIAMGYRHLDTAIRYGNEAEVGRAIRDSGVARDELFVTTKIWPSDLRPDDVHARMAESLDRLGLDQVDLLLVHWPARDIPLGETLAAFAEEKAAGRTRLIGVANFTLPLLDEALEVHKADLFCNQVEYHPFLSQARLLDRMARADMLLVAYLPIARGAVADVTLLQQIGARHGKTPAQVTLRWLVQQDRVAAIPRSSRPARLAENLDIFDFALSEDEMAAIHGLAEGRRYCDYDFSPAWDD</sequence>